<dbReference type="PIRSF" id="PIRSF016184">
    <property type="entry name" value="PhzC_PhzF"/>
    <property type="match status" value="1"/>
</dbReference>
<dbReference type="PANTHER" id="PTHR13774:SF39">
    <property type="entry name" value="BIOSYNTHESIS PROTEIN, PUTATIVE-RELATED"/>
    <property type="match status" value="1"/>
</dbReference>
<organism evidence="4 5">
    <name type="scientific">Marinithermus hydrothermalis (strain DSM 14884 / JCM 11576 / T1)</name>
    <dbReference type="NCBI Taxonomy" id="869210"/>
    <lineage>
        <taxon>Bacteria</taxon>
        <taxon>Thermotogati</taxon>
        <taxon>Deinococcota</taxon>
        <taxon>Deinococci</taxon>
        <taxon>Thermales</taxon>
        <taxon>Thermaceae</taxon>
        <taxon>Marinithermus</taxon>
    </lineage>
</organism>
<sequence length="306" mass="33279">MKLPYLLVDAFTETPGTGNRAAVILDARGMSWEEMMRVAQRLAAPAEHERKSLEAVFVTHWEGPAFWVRFFTATREIEFAGHAAIALGLTLVREGRVPEGTRFVYLKTAVDTVPIEIEYQDGVPYRAIMRAPAPRFRDVPPWRTVEEVTEVLGANERYLHRGLPVGIAFTGLWSLFVPFVAPGLVDELEPDMARLTALCARLDVATVHAYAPLGPRTFYARDFAPALGIPEDPVTGSANGALAALLARAGVVPRREGSVEIQVLQGHRLGVPGTVRVRVNYGATGEPYAVYVGGGAVLAHAGVLED</sequence>
<dbReference type="Proteomes" id="UP000007030">
    <property type="component" value="Chromosome"/>
</dbReference>
<dbReference type="eggNOG" id="COG0384">
    <property type="taxonomic scope" value="Bacteria"/>
</dbReference>
<evidence type="ECO:0000313" key="5">
    <source>
        <dbReference type="Proteomes" id="UP000007030"/>
    </source>
</evidence>
<dbReference type="SUPFAM" id="SSF54506">
    <property type="entry name" value="Diaminopimelate epimerase-like"/>
    <property type="match status" value="1"/>
</dbReference>
<dbReference type="Pfam" id="PF02567">
    <property type="entry name" value="PhzC-PhzF"/>
    <property type="match status" value="1"/>
</dbReference>
<proteinExistence type="inferred from homology"/>
<dbReference type="Gene3D" id="3.10.310.10">
    <property type="entry name" value="Diaminopimelate Epimerase, Chain A, domain 1"/>
    <property type="match status" value="2"/>
</dbReference>
<dbReference type="GO" id="GO:0016853">
    <property type="term" value="F:isomerase activity"/>
    <property type="evidence" value="ECO:0007669"/>
    <property type="project" value="UniProtKB-KW"/>
</dbReference>
<dbReference type="RefSeq" id="WP_013704009.1">
    <property type="nucleotide sequence ID" value="NC_015387.1"/>
</dbReference>
<dbReference type="STRING" id="869210.Marky_1222"/>
<dbReference type="GO" id="GO:0005737">
    <property type="term" value="C:cytoplasm"/>
    <property type="evidence" value="ECO:0007669"/>
    <property type="project" value="TreeGrafter"/>
</dbReference>
<dbReference type="HOGENOM" id="CLU_048756_0_2_0"/>
<evidence type="ECO:0000256" key="1">
    <source>
        <dbReference type="ARBA" id="ARBA00008270"/>
    </source>
</evidence>
<dbReference type="KEGG" id="mhd:Marky_1222"/>
<reference evidence="4 5" key="1">
    <citation type="journal article" date="2012" name="Stand. Genomic Sci.">
        <title>Complete genome sequence of the aerobic, heterotroph Marinithermus hydrothermalis type strain (T1(T)) from a deep-sea hydrothermal vent chimney.</title>
        <authorList>
            <person name="Copeland A."/>
            <person name="Gu W."/>
            <person name="Yasawong M."/>
            <person name="Lapidus A."/>
            <person name="Lucas S."/>
            <person name="Deshpande S."/>
            <person name="Pagani I."/>
            <person name="Tapia R."/>
            <person name="Cheng J.F."/>
            <person name="Goodwin L.A."/>
            <person name="Pitluck S."/>
            <person name="Liolios K."/>
            <person name="Ivanova N."/>
            <person name="Mavromatis K."/>
            <person name="Mikhailova N."/>
            <person name="Pati A."/>
            <person name="Chen A."/>
            <person name="Palaniappan K."/>
            <person name="Land M."/>
            <person name="Pan C."/>
            <person name="Brambilla E.M."/>
            <person name="Rohde M."/>
            <person name="Tindall B.J."/>
            <person name="Sikorski J."/>
            <person name="Goker M."/>
            <person name="Detter J.C."/>
            <person name="Bristow J."/>
            <person name="Eisen J.A."/>
            <person name="Markowitz V."/>
            <person name="Hugenholtz P."/>
            <person name="Kyrpides N.C."/>
            <person name="Klenk H.P."/>
            <person name="Woyke T."/>
        </authorList>
    </citation>
    <scope>NUCLEOTIDE SEQUENCE [LARGE SCALE GENOMIC DNA]</scope>
    <source>
        <strain evidence="5">DSM 14884 / JCM 11576 / T1</strain>
    </source>
</reference>
<gene>
    <name evidence="4" type="ordered locus">Marky_1222</name>
</gene>
<name>F2NQM4_MARHT</name>
<comment type="similarity">
    <text evidence="1">Belongs to the PhzF family.</text>
</comment>
<feature type="active site" evidence="3">
    <location>
        <position position="54"/>
    </location>
</feature>
<dbReference type="NCBIfam" id="TIGR00654">
    <property type="entry name" value="PhzF_family"/>
    <property type="match status" value="1"/>
</dbReference>
<keyword evidence="2" id="KW-0413">Isomerase</keyword>
<evidence type="ECO:0000313" key="4">
    <source>
        <dbReference type="EMBL" id="AEB11962.1"/>
    </source>
</evidence>
<keyword evidence="5" id="KW-1185">Reference proteome</keyword>
<dbReference type="PANTHER" id="PTHR13774">
    <property type="entry name" value="PHENAZINE BIOSYNTHESIS PROTEIN"/>
    <property type="match status" value="1"/>
</dbReference>
<dbReference type="InterPro" id="IPR003719">
    <property type="entry name" value="Phenazine_PhzF-like"/>
</dbReference>
<dbReference type="OrthoDB" id="9788221at2"/>
<protein>
    <submittedName>
        <fullName evidence="4">Phenazine biosynthesis protein PhzF family</fullName>
    </submittedName>
</protein>
<accession>F2NQM4</accession>
<evidence type="ECO:0000256" key="2">
    <source>
        <dbReference type="ARBA" id="ARBA00023235"/>
    </source>
</evidence>
<evidence type="ECO:0000256" key="3">
    <source>
        <dbReference type="PIRSR" id="PIRSR016184-1"/>
    </source>
</evidence>
<dbReference type="AlphaFoldDB" id="F2NQM4"/>
<dbReference type="EMBL" id="CP002630">
    <property type="protein sequence ID" value="AEB11962.1"/>
    <property type="molecule type" value="Genomic_DNA"/>
</dbReference>